<organism evidence="2 3">
    <name type="scientific">Ensete ventricosum</name>
    <name type="common">Abyssinian banana</name>
    <name type="synonym">Musa ensete</name>
    <dbReference type="NCBI Taxonomy" id="4639"/>
    <lineage>
        <taxon>Eukaryota</taxon>
        <taxon>Viridiplantae</taxon>
        <taxon>Streptophyta</taxon>
        <taxon>Embryophyta</taxon>
        <taxon>Tracheophyta</taxon>
        <taxon>Spermatophyta</taxon>
        <taxon>Magnoliopsida</taxon>
        <taxon>Liliopsida</taxon>
        <taxon>Zingiberales</taxon>
        <taxon>Musaceae</taxon>
        <taxon>Ensete</taxon>
    </lineage>
</organism>
<sequence length="165" mass="17526">MTPSRRRRSERRNEEVTDGARESWPLTQRPHPSFVGAPSSSPEPPPSGPSMSGASVSRKLTDLATSAAGSGGSDSDRWRPWPFLLRGANSGGASAAGDRPLPVLFSRDPDRGRAGDSPRTTSSLSAKKNPCFFSMDLPCEAHSPGLNRNLQSVAAMAESPLSVRI</sequence>
<comment type="caution">
    <text evidence="2">The sequence shown here is derived from an EMBL/GenBank/DDBJ whole genome shotgun (WGS) entry which is preliminary data.</text>
</comment>
<evidence type="ECO:0000313" key="3">
    <source>
        <dbReference type="Proteomes" id="UP000287651"/>
    </source>
</evidence>
<reference evidence="2 3" key="1">
    <citation type="journal article" date="2014" name="Agronomy (Basel)">
        <title>A Draft Genome Sequence for Ensete ventricosum, the Drought-Tolerant Tree Against Hunger.</title>
        <authorList>
            <person name="Harrison J."/>
            <person name="Moore K.A."/>
            <person name="Paszkiewicz K."/>
            <person name="Jones T."/>
            <person name="Grant M."/>
            <person name="Ambacheew D."/>
            <person name="Muzemil S."/>
            <person name="Studholme D.J."/>
        </authorList>
    </citation>
    <scope>NUCLEOTIDE SEQUENCE [LARGE SCALE GENOMIC DNA]</scope>
</reference>
<dbReference type="Proteomes" id="UP000287651">
    <property type="component" value="Unassembled WGS sequence"/>
</dbReference>
<feature type="compositionally biased region" description="Low complexity" evidence="1">
    <location>
        <begin position="87"/>
        <end position="97"/>
    </location>
</feature>
<dbReference type="EMBL" id="AMZH03002858">
    <property type="protein sequence ID" value="RRT74173.1"/>
    <property type="molecule type" value="Genomic_DNA"/>
</dbReference>
<feature type="region of interest" description="Disordered" evidence="1">
    <location>
        <begin position="1"/>
        <end position="127"/>
    </location>
</feature>
<feature type="compositionally biased region" description="Basic residues" evidence="1">
    <location>
        <begin position="1"/>
        <end position="10"/>
    </location>
</feature>
<evidence type="ECO:0000256" key="1">
    <source>
        <dbReference type="SAM" id="MobiDB-lite"/>
    </source>
</evidence>
<feature type="compositionally biased region" description="Basic and acidic residues" evidence="1">
    <location>
        <begin position="11"/>
        <end position="21"/>
    </location>
</feature>
<feature type="compositionally biased region" description="Basic and acidic residues" evidence="1">
    <location>
        <begin position="107"/>
        <end position="116"/>
    </location>
</feature>
<name>A0A427AD65_ENSVE</name>
<gene>
    <name evidence="2" type="ORF">B296_00018520</name>
</gene>
<proteinExistence type="predicted"/>
<accession>A0A427AD65</accession>
<evidence type="ECO:0000313" key="2">
    <source>
        <dbReference type="EMBL" id="RRT74173.1"/>
    </source>
</evidence>
<feature type="compositionally biased region" description="Low complexity" evidence="1">
    <location>
        <begin position="49"/>
        <end position="68"/>
    </location>
</feature>
<protein>
    <submittedName>
        <fullName evidence="2">Uncharacterized protein</fullName>
    </submittedName>
</protein>
<dbReference type="AlphaFoldDB" id="A0A427AD65"/>